<feature type="region of interest" description="Disordered" evidence="1">
    <location>
        <begin position="52"/>
        <end position="93"/>
    </location>
</feature>
<evidence type="ECO:0000313" key="4">
    <source>
        <dbReference type="Proteomes" id="UP001268819"/>
    </source>
</evidence>
<proteinExistence type="predicted"/>
<evidence type="ECO:0000256" key="2">
    <source>
        <dbReference type="SAM" id="Phobius"/>
    </source>
</evidence>
<comment type="caution">
    <text evidence="3">The sequence shown here is derived from an EMBL/GenBank/DDBJ whole genome shotgun (WGS) entry which is preliminary data.</text>
</comment>
<keyword evidence="2" id="KW-0812">Transmembrane</keyword>
<protein>
    <submittedName>
        <fullName evidence="3">Uncharacterized protein</fullName>
    </submittedName>
</protein>
<feature type="transmembrane region" description="Helical" evidence="2">
    <location>
        <begin position="32"/>
        <end position="49"/>
    </location>
</feature>
<gene>
    <name evidence="3" type="ORF">J2S66_004411</name>
</gene>
<keyword evidence="2" id="KW-1133">Transmembrane helix</keyword>
<keyword evidence="2" id="KW-0472">Membrane</keyword>
<feature type="compositionally biased region" description="Pro residues" evidence="1">
    <location>
        <begin position="60"/>
        <end position="75"/>
    </location>
</feature>
<evidence type="ECO:0000256" key="1">
    <source>
        <dbReference type="SAM" id="MobiDB-lite"/>
    </source>
</evidence>
<reference evidence="3 4" key="1">
    <citation type="submission" date="2023-07" db="EMBL/GenBank/DDBJ databases">
        <title>Sequencing the genomes of 1000 actinobacteria strains.</title>
        <authorList>
            <person name="Klenk H.-P."/>
        </authorList>
    </citation>
    <scope>NUCLEOTIDE SEQUENCE [LARGE SCALE GENOMIC DNA]</scope>
    <source>
        <strain evidence="3 4">DSM 43749</strain>
    </source>
</reference>
<sequence length="134" mass="13604">MARWVLPAAAGVVASATGVAINVATDAAGDPWAWAAVVLLTVLGVVLTVRMQQPARRRPPAPPSAQPAPQPAPRPSRPEPSVHNSVTGTVHGGVVQAGNVGSVTIDSSTAVTQHAVARDGGTVYQAGRDVNPNR</sequence>
<organism evidence="3 4">
    <name type="scientific">Saccharothrix longispora</name>
    <dbReference type="NCBI Taxonomy" id="33920"/>
    <lineage>
        <taxon>Bacteria</taxon>
        <taxon>Bacillati</taxon>
        <taxon>Actinomycetota</taxon>
        <taxon>Actinomycetes</taxon>
        <taxon>Pseudonocardiales</taxon>
        <taxon>Pseudonocardiaceae</taxon>
        <taxon>Saccharothrix</taxon>
    </lineage>
</organism>
<dbReference type="RefSeq" id="WP_310309113.1">
    <property type="nucleotide sequence ID" value="NZ_BAAAXB010000001.1"/>
</dbReference>
<dbReference type="EMBL" id="JAVDSG010000001">
    <property type="protein sequence ID" value="MDR6596027.1"/>
    <property type="molecule type" value="Genomic_DNA"/>
</dbReference>
<evidence type="ECO:0000313" key="3">
    <source>
        <dbReference type="EMBL" id="MDR6596027.1"/>
    </source>
</evidence>
<name>A0ABU1PZF9_9PSEU</name>
<accession>A0ABU1PZF9</accession>
<dbReference type="Proteomes" id="UP001268819">
    <property type="component" value="Unassembled WGS sequence"/>
</dbReference>
<keyword evidence="4" id="KW-1185">Reference proteome</keyword>